<feature type="transmembrane region" description="Helical" evidence="2">
    <location>
        <begin position="39"/>
        <end position="61"/>
    </location>
</feature>
<sequence>MKAYKMEVRFTILLTALFLLAGNVALVFSIFPVQGNLFGFPIMYIVPILSGWFGILFLTIVANKAGNKIDEEIERENGLLTSTSAETETGKQKKSHNKEGA</sequence>
<dbReference type="OrthoDB" id="7868694at2"/>
<keyword evidence="2" id="KW-0812">Transmembrane</keyword>
<proteinExistence type="predicted"/>
<accession>A0A1H9VK98</accession>
<keyword evidence="4" id="KW-1185">Reference proteome</keyword>
<dbReference type="STRING" id="1601833.SAMN05518684_11138"/>
<keyword evidence="2" id="KW-0472">Membrane</keyword>
<protein>
    <recommendedName>
        <fullName evidence="5">Solute:sodium symporter small subunit</fullName>
    </recommendedName>
</protein>
<name>A0A1H9VK98_9BACI</name>
<evidence type="ECO:0000256" key="2">
    <source>
        <dbReference type="SAM" id="Phobius"/>
    </source>
</evidence>
<dbReference type="EMBL" id="FOGT01000011">
    <property type="protein sequence ID" value="SES21931.1"/>
    <property type="molecule type" value="Genomic_DNA"/>
</dbReference>
<dbReference type="AlphaFoldDB" id="A0A1H9VK98"/>
<dbReference type="RefSeq" id="WP_093053363.1">
    <property type="nucleotide sequence ID" value="NZ_FOGT01000011.1"/>
</dbReference>
<organism evidence="3 4">
    <name type="scientific">Salipaludibacillus aurantiacus</name>
    <dbReference type="NCBI Taxonomy" id="1601833"/>
    <lineage>
        <taxon>Bacteria</taxon>
        <taxon>Bacillati</taxon>
        <taxon>Bacillota</taxon>
        <taxon>Bacilli</taxon>
        <taxon>Bacillales</taxon>
        <taxon>Bacillaceae</taxon>
    </lineage>
</organism>
<evidence type="ECO:0000313" key="4">
    <source>
        <dbReference type="Proteomes" id="UP000198571"/>
    </source>
</evidence>
<dbReference type="Proteomes" id="UP000198571">
    <property type="component" value="Unassembled WGS sequence"/>
</dbReference>
<reference evidence="4" key="1">
    <citation type="submission" date="2016-10" db="EMBL/GenBank/DDBJ databases">
        <authorList>
            <person name="Varghese N."/>
            <person name="Submissions S."/>
        </authorList>
    </citation>
    <scope>NUCLEOTIDE SEQUENCE [LARGE SCALE GENOMIC DNA]</scope>
    <source>
        <strain evidence="4">S9</strain>
    </source>
</reference>
<gene>
    <name evidence="3" type="ORF">SAMN05518684_11138</name>
</gene>
<keyword evidence="2" id="KW-1133">Transmembrane helix</keyword>
<feature type="compositionally biased region" description="Basic residues" evidence="1">
    <location>
        <begin position="92"/>
        <end position="101"/>
    </location>
</feature>
<evidence type="ECO:0000313" key="3">
    <source>
        <dbReference type="EMBL" id="SES21931.1"/>
    </source>
</evidence>
<feature type="region of interest" description="Disordered" evidence="1">
    <location>
        <begin position="80"/>
        <end position="101"/>
    </location>
</feature>
<evidence type="ECO:0000256" key="1">
    <source>
        <dbReference type="SAM" id="MobiDB-lite"/>
    </source>
</evidence>
<evidence type="ECO:0008006" key="5">
    <source>
        <dbReference type="Google" id="ProtNLM"/>
    </source>
</evidence>